<name>A0A6G6Y6M1_9SPHN</name>
<dbReference type="InterPro" id="IPR035919">
    <property type="entry name" value="EAL_sf"/>
</dbReference>
<dbReference type="RefSeq" id="WP_165327601.1">
    <property type="nucleotide sequence ID" value="NZ_CP049109.1"/>
</dbReference>
<dbReference type="Proteomes" id="UP000501568">
    <property type="component" value="Chromosome"/>
</dbReference>
<evidence type="ECO:0000313" key="4">
    <source>
        <dbReference type="Proteomes" id="UP000501568"/>
    </source>
</evidence>
<dbReference type="PANTHER" id="PTHR44757">
    <property type="entry name" value="DIGUANYLATE CYCLASE DGCP"/>
    <property type="match status" value="1"/>
</dbReference>
<dbReference type="InterPro" id="IPR029787">
    <property type="entry name" value="Nucleotide_cyclase"/>
</dbReference>
<dbReference type="Pfam" id="PF00563">
    <property type="entry name" value="EAL"/>
    <property type="match status" value="1"/>
</dbReference>
<dbReference type="SMART" id="SM00267">
    <property type="entry name" value="GGDEF"/>
    <property type="match status" value="1"/>
</dbReference>
<feature type="domain" description="GGDEF" evidence="2">
    <location>
        <begin position="95"/>
        <end position="228"/>
    </location>
</feature>
<dbReference type="SMART" id="SM00052">
    <property type="entry name" value="EAL"/>
    <property type="match status" value="1"/>
</dbReference>
<organism evidence="3 4">
    <name type="scientific">Stakelama tenebrarum</name>
    <dbReference type="NCBI Taxonomy" id="2711215"/>
    <lineage>
        <taxon>Bacteria</taxon>
        <taxon>Pseudomonadati</taxon>
        <taxon>Pseudomonadota</taxon>
        <taxon>Alphaproteobacteria</taxon>
        <taxon>Sphingomonadales</taxon>
        <taxon>Sphingomonadaceae</taxon>
        <taxon>Stakelama</taxon>
    </lineage>
</organism>
<reference evidence="3 4" key="1">
    <citation type="submission" date="2020-02" db="EMBL/GenBank/DDBJ databases">
        <authorList>
            <person name="Zheng R.K."/>
            <person name="Sun C.M."/>
        </authorList>
    </citation>
    <scope>NUCLEOTIDE SEQUENCE [LARGE SCALE GENOMIC DNA]</scope>
    <source>
        <strain evidence="4">zrk23</strain>
    </source>
</reference>
<dbReference type="NCBIfam" id="TIGR00254">
    <property type="entry name" value="GGDEF"/>
    <property type="match status" value="1"/>
</dbReference>
<gene>
    <name evidence="3" type="ORF">G5C33_12920</name>
</gene>
<dbReference type="Gene3D" id="3.30.70.270">
    <property type="match status" value="1"/>
</dbReference>
<dbReference type="Pfam" id="PF00990">
    <property type="entry name" value="GGDEF"/>
    <property type="match status" value="1"/>
</dbReference>
<dbReference type="PROSITE" id="PS50883">
    <property type="entry name" value="EAL"/>
    <property type="match status" value="1"/>
</dbReference>
<dbReference type="InterPro" id="IPR000160">
    <property type="entry name" value="GGDEF_dom"/>
</dbReference>
<keyword evidence="4" id="KW-1185">Reference proteome</keyword>
<dbReference type="Gene3D" id="3.20.20.450">
    <property type="entry name" value="EAL domain"/>
    <property type="match status" value="1"/>
</dbReference>
<evidence type="ECO:0000259" key="2">
    <source>
        <dbReference type="PROSITE" id="PS50887"/>
    </source>
</evidence>
<dbReference type="SUPFAM" id="SSF141868">
    <property type="entry name" value="EAL domain-like"/>
    <property type="match status" value="1"/>
</dbReference>
<dbReference type="PROSITE" id="PS50887">
    <property type="entry name" value="GGDEF"/>
    <property type="match status" value="1"/>
</dbReference>
<dbReference type="SUPFAM" id="SSF55073">
    <property type="entry name" value="Nucleotide cyclase"/>
    <property type="match status" value="1"/>
</dbReference>
<dbReference type="InterPro" id="IPR043128">
    <property type="entry name" value="Rev_trsase/Diguanyl_cyclase"/>
</dbReference>
<proteinExistence type="predicted"/>
<accession>A0A6G6Y6M1</accession>
<dbReference type="EMBL" id="CP049109">
    <property type="protein sequence ID" value="QIG80594.1"/>
    <property type="molecule type" value="Genomic_DNA"/>
</dbReference>
<feature type="domain" description="EAL" evidence="1">
    <location>
        <begin position="237"/>
        <end position="486"/>
    </location>
</feature>
<dbReference type="PANTHER" id="PTHR44757:SF2">
    <property type="entry name" value="BIOFILM ARCHITECTURE MAINTENANCE PROTEIN MBAA"/>
    <property type="match status" value="1"/>
</dbReference>
<dbReference type="AlphaFoldDB" id="A0A6G6Y6M1"/>
<sequence>MSWFDAFDGFAEFAASHEAWELDEIFVLLMLMGNSGLIIATRRTIDARREIARREEAEARAMELARHDPLTGLANRRVLGEELEEMLHHAAHRGCECAVFVIDLDQFKPVNDLYGHEAGDAVLVGVAERLREVAGDQSVIARLGGDEFVCVLPCQMNGEAPARMASALQRRLSEPFHVCGATAEVGATIGIALCPADGTDVETLLRSADVAMYEAKREKRGSFRFFHAEMDAKLRERAKLETDLRAALDGGAILPYFQPVMALGDSRIAGFEALARWQHPERGVIAPDEFIPVAEDMGLIGQLTETILRQSCIAARNWPPRLTLSINIAPLQLKDEWLASRLLSVLTETGFAPSRLIVEVTENAIIDDVDQAAEVFASLQNAGIRIALDDFGKGYSSLSHLRQLRFNHLKIDSSFVRSMDSAESQKIVSAVSGLGKALGMPVTAEGVESAAIADALRALGCEQAQGYLFGMPVPADQLELLLAKSAAKPVRIRKTG</sequence>
<dbReference type="KEGG" id="spzr:G5C33_12920"/>
<dbReference type="InterPro" id="IPR001633">
    <property type="entry name" value="EAL_dom"/>
</dbReference>
<evidence type="ECO:0000313" key="3">
    <source>
        <dbReference type="EMBL" id="QIG80594.1"/>
    </source>
</evidence>
<protein>
    <submittedName>
        <fullName evidence="3">EAL domain-containing protein</fullName>
    </submittedName>
</protein>
<dbReference type="InterPro" id="IPR052155">
    <property type="entry name" value="Biofilm_reg_signaling"/>
</dbReference>
<dbReference type="CDD" id="cd01949">
    <property type="entry name" value="GGDEF"/>
    <property type="match status" value="1"/>
</dbReference>
<dbReference type="CDD" id="cd01948">
    <property type="entry name" value="EAL"/>
    <property type="match status" value="1"/>
</dbReference>
<evidence type="ECO:0000259" key="1">
    <source>
        <dbReference type="PROSITE" id="PS50883"/>
    </source>
</evidence>